<dbReference type="Proteomes" id="UP001295684">
    <property type="component" value="Unassembled WGS sequence"/>
</dbReference>
<gene>
    <name evidence="1" type="ORF">ECRASSUSDP1_LOCUS21232</name>
</gene>
<name>A0AAD1XVH3_EUPCR</name>
<reference evidence="1" key="1">
    <citation type="submission" date="2023-07" db="EMBL/GenBank/DDBJ databases">
        <authorList>
            <consortium name="AG Swart"/>
            <person name="Singh M."/>
            <person name="Singh A."/>
            <person name="Seah K."/>
            <person name="Emmerich C."/>
        </authorList>
    </citation>
    <scope>NUCLEOTIDE SEQUENCE</scope>
    <source>
        <strain evidence="1">DP1</strain>
    </source>
</reference>
<dbReference type="EMBL" id="CAMPGE010021681">
    <property type="protein sequence ID" value="CAI2379815.1"/>
    <property type="molecule type" value="Genomic_DNA"/>
</dbReference>
<comment type="caution">
    <text evidence="1">The sequence shown here is derived from an EMBL/GenBank/DDBJ whole genome shotgun (WGS) entry which is preliminary data.</text>
</comment>
<protein>
    <submittedName>
        <fullName evidence="1">Uncharacterized protein</fullName>
    </submittedName>
</protein>
<accession>A0AAD1XVH3</accession>
<dbReference type="AlphaFoldDB" id="A0AAD1XVH3"/>
<evidence type="ECO:0000313" key="1">
    <source>
        <dbReference type="EMBL" id="CAI2379815.1"/>
    </source>
</evidence>
<keyword evidence="2" id="KW-1185">Reference proteome</keyword>
<proteinExistence type="predicted"/>
<organism evidence="1 2">
    <name type="scientific">Euplotes crassus</name>
    <dbReference type="NCBI Taxonomy" id="5936"/>
    <lineage>
        <taxon>Eukaryota</taxon>
        <taxon>Sar</taxon>
        <taxon>Alveolata</taxon>
        <taxon>Ciliophora</taxon>
        <taxon>Intramacronucleata</taxon>
        <taxon>Spirotrichea</taxon>
        <taxon>Hypotrichia</taxon>
        <taxon>Euplotida</taxon>
        <taxon>Euplotidae</taxon>
        <taxon>Moneuplotes</taxon>
    </lineage>
</organism>
<evidence type="ECO:0000313" key="2">
    <source>
        <dbReference type="Proteomes" id="UP001295684"/>
    </source>
</evidence>
<sequence>MFSFKKLTHIKLETLGYYGLWQDRNHKNFSKFITNKLTKDFNMLAITFDQQKRDKTPYYSRFIIKLLPGVMKSFYLCYSNISQRKLRRIIQFGRHIERIEFEQCDIEFRGIGLSKSLHYSIHYIYFYFMDSSKYYPPGVLKEDIQDFIKAISTTDLSIGLKQLTFDVPEYFQAATDQSITLNCINFNISCPNLWDF</sequence>